<feature type="domain" description="Thioredoxin" evidence="6">
    <location>
        <begin position="11"/>
        <end position="194"/>
    </location>
</feature>
<name>A0A154L423_9PROT</name>
<dbReference type="InterPro" id="IPR013766">
    <property type="entry name" value="Thioredoxin_domain"/>
</dbReference>
<dbReference type="InterPro" id="IPR036249">
    <property type="entry name" value="Thioredoxin-like_sf"/>
</dbReference>
<accession>A0A154L423</accession>
<proteinExistence type="predicted"/>
<dbReference type="Pfam" id="PF08534">
    <property type="entry name" value="Redoxin"/>
    <property type="match status" value="1"/>
</dbReference>
<dbReference type="Gene3D" id="3.40.30.10">
    <property type="entry name" value="Glutaredoxin"/>
    <property type="match status" value="1"/>
</dbReference>
<keyword evidence="3" id="KW-1015">Disulfide bond</keyword>
<dbReference type="SUPFAM" id="SSF52833">
    <property type="entry name" value="Thioredoxin-like"/>
    <property type="match status" value="1"/>
</dbReference>
<keyword evidence="4" id="KW-0676">Redox-active center</keyword>
<dbReference type="OrthoDB" id="9799347at2"/>
<reference evidence="7 8" key="1">
    <citation type="submission" date="2015-12" db="EMBL/GenBank/DDBJ databases">
        <title>Genome sequence of Thalassospira lucentensis MCCC 1A02072.</title>
        <authorList>
            <person name="Lu L."/>
            <person name="Lai Q."/>
            <person name="Shao Z."/>
            <person name="Qian P."/>
        </authorList>
    </citation>
    <scope>NUCLEOTIDE SEQUENCE [LARGE SCALE GENOMIC DNA]</scope>
    <source>
        <strain evidence="7 8">MCCC 1A02072</strain>
    </source>
</reference>
<dbReference type="Proteomes" id="UP000076335">
    <property type="component" value="Unassembled WGS sequence"/>
</dbReference>
<evidence type="ECO:0000313" key="7">
    <source>
        <dbReference type="EMBL" id="KZB63948.1"/>
    </source>
</evidence>
<evidence type="ECO:0000256" key="4">
    <source>
        <dbReference type="ARBA" id="ARBA00023284"/>
    </source>
</evidence>
<dbReference type="GO" id="GO:0017004">
    <property type="term" value="P:cytochrome complex assembly"/>
    <property type="evidence" value="ECO:0007669"/>
    <property type="project" value="UniProtKB-KW"/>
</dbReference>
<keyword evidence="2" id="KW-0201">Cytochrome c-type biogenesis</keyword>
<evidence type="ECO:0000259" key="6">
    <source>
        <dbReference type="PROSITE" id="PS51352"/>
    </source>
</evidence>
<evidence type="ECO:0000256" key="3">
    <source>
        <dbReference type="ARBA" id="ARBA00023157"/>
    </source>
</evidence>
<evidence type="ECO:0000256" key="5">
    <source>
        <dbReference type="SAM" id="SignalP"/>
    </source>
</evidence>
<dbReference type="InterPro" id="IPR017937">
    <property type="entry name" value="Thioredoxin_CS"/>
</dbReference>
<dbReference type="PANTHER" id="PTHR42852:SF6">
    <property type="entry name" value="THIOL:DISULFIDE INTERCHANGE PROTEIN DSBE"/>
    <property type="match status" value="1"/>
</dbReference>
<feature type="chain" id="PRO_5007596908" description="Thioredoxin domain-containing protein" evidence="5">
    <location>
        <begin position="22"/>
        <end position="194"/>
    </location>
</feature>
<dbReference type="CDD" id="cd02966">
    <property type="entry name" value="TlpA_like_family"/>
    <property type="match status" value="1"/>
</dbReference>
<dbReference type="InterPro" id="IPR013740">
    <property type="entry name" value="Redoxin"/>
</dbReference>
<comment type="subcellular location">
    <subcellularLocation>
        <location evidence="1">Cell envelope</location>
    </subcellularLocation>
</comment>
<keyword evidence="5" id="KW-0732">Signal</keyword>
<dbReference type="GO" id="GO:0030313">
    <property type="term" value="C:cell envelope"/>
    <property type="evidence" value="ECO:0007669"/>
    <property type="project" value="UniProtKB-SubCell"/>
</dbReference>
<feature type="signal peptide" evidence="5">
    <location>
        <begin position="1"/>
        <end position="21"/>
    </location>
</feature>
<dbReference type="GO" id="GO:0015036">
    <property type="term" value="F:disulfide oxidoreductase activity"/>
    <property type="evidence" value="ECO:0007669"/>
    <property type="project" value="UniProtKB-ARBA"/>
</dbReference>
<evidence type="ECO:0000313" key="8">
    <source>
        <dbReference type="Proteomes" id="UP000076335"/>
    </source>
</evidence>
<evidence type="ECO:0000256" key="1">
    <source>
        <dbReference type="ARBA" id="ARBA00004196"/>
    </source>
</evidence>
<comment type="caution">
    <text evidence="7">The sequence shown here is derived from an EMBL/GenBank/DDBJ whole genome shotgun (WGS) entry which is preliminary data.</text>
</comment>
<dbReference type="PROSITE" id="PS51352">
    <property type="entry name" value="THIOREDOXIN_2"/>
    <property type="match status" value="1"/>
</dbReference>
<dbReference type="PANTHER" id="PTHR42852">
    <property type="entry name" value="THIOL:DISULFIDE INTERCHANGE PROTEIN DSBE"/>
    <property type="match status" value="1"/>
</dbReference>
<evidence type="ECO:0000256" key="2">
    <source>
        <dbReference type="ARBA" id="ARBA00022748"/>
    </source>
</evidence>
<gene>
    <name evidence="7" type="ORF">AUP42_19295</name>
</gene>
<protein>
    <recommendedName>
        <fullName evidence="6">Thioredoxin domain-containing protein</fullName>
    </recommendedName>
</protein>
<sequence>MRFLRCLIVSAIFAATAPAFGGTEASPLMLMGESSQFVELDPQRIARNTRFYDRRNHPTDISAYRGKVVLVNFWASWCLPCMAEMPSLDRLANDHSNDDLAIIPISIDEDGLLAAIPFYRRLGLENLDLFVDPNGETAYSDRDNPRDAEFALYGLPITYALDRDGRILGYISGLVDWRSDDAADFIDRLLEAAK</sequence>
<dbReference type="PROSITE" id="PS00194">
    <property type="entry name" value="THIOREDOXIN_1"/>
    <property type="match status" value="1"/>
</dbReference>
<dbReference type="EMBL" id="LPVY01000013">
    <property type="protein sequence ID" value="KZB63948.1"/>
    <property type="molecule type" value="Genomic_DNA"/>
</dbReference>
<organism evidence="7 8">
    <name type="scientific">Thalassospira lucentensis</name>
    <dbReference type="NCBI Taxonomy" id="168935"/>
    <lineage>
        <taxon>Bacteria</taxon>
        <taxon>Pseudomonadati</taxon>
        <taxon>Pseudomonadota</taxon>
        <taxon>Alphaproteobacteria</taxon>
        <taxon>Rhodospirillales</taxon>
        <taxon>Thalassospiraceae</taxon>
        <taxon>Thalassospira</taxon>
    </lineage>
</organism>
<dbReference type="InterPro" id="IPR050553">
    <property type="entry name" value="Thioredoxin_ResA/DsbE_sf"/>
</dbReference>
<dbReference type="AlphaFoldDB" id="A0A154L423"/>